<dbReference type="GeneTree" id="ENSGT00940000157964"/>
<dbReference type="Proteomes" id="UP000314983">
    <property type="component" value="Chromosome 17"/>
</dbReference>
<dbReference type="Pfam" id="PF02383">
    <property type="entry name" value="Syja_N"/>
    <property type="match status" value="1"/>
</dbReference>
<evidence type="ECO:0000256" key="4">
    <source>
        <dbReference type="ARBA" id="ARBA00013044"/>
    </source>
</evidence>
<dbReference type="SMART" id="SM01165">
    <property type="entry name" value="DUF1866"/>
    <property type="match status" value="1"/>
</dbReference>
<dbReference type="InterPro" id="IPR046985">
    <property type="entry name" value="IP5"/>
</dbReference>
<reference evidence="8" key="1">
    <citation type="journal article" date="2014" name="Science">
        <title>Nonhuman genetics. Genomic basis for the convergent evolution of electric organs.</title>
        <authorList>
            <person name="Gallant J.R."/>
            <person name="Traeger L.L."/>
            <person name="Volkening J.D."/>
            <person name="Moffett H."/>
            <person name="Chen P.H."/>
            <person name="Novina C.D."/>
            <person name="Phillips G.N.Jr."/>
            <person name="Anand R."/>
            <person name="Wells G.B."/>
            <person name="Pinch M."/>
            <person name="Guth R."/>
            <person name="Unguez G.A."/>
            <person name="Albert J.S."/>
            <person name="Zakon H.H."/>
            <person name="Samanta M.P."/>
            <person name="Sussman M.R."/>
        </authorList>
    </citation>
    <scope>NUCLEOTIDE SEQUENCE [LARGE SCALE GENOMIC DNA]</scope>
</reference>
<dbReference type="SMART" id="SM00128">
    <property type="entry name" value="IPPc"/>
    <property type="match status" value="1"/>
</dbReference>
<dbReference type="AlphaFoldDB" id="A0A4W4G0B1"/>
<protein>
    <recommendedName>
        <fullName evidence="4">phosphoinositide 5-phosphatase</fullName>
        <ecNumber evidence="4">3.1.3.36</ecNumber>
    </recommendedName>
</protein>
<dbReference type="EC" id="3.1.3.36" evidence="4"/>
<dbReference type="PROSITE" id="PS50275">
    <property type="entry name" value="SAC"/>
    <property type="match status" value="1"/>
</dbReference>
<comment type="similarity">
    <text evidence="2">Belongs to the synaptojanin family.</text>
</comment>
<evidence type="ECO:0000256" key="2">
    <source>
        <dbReference type="ARBA" id="ARBA00008943"/>
    </source>
</evidence>
<gene>
    <name evidence="7" type="primary">SYNJ1</name>
</gene>
<dbReference type="InterPro" id="IPR015047">
    <property type="entry name" value="SYNJ1/2_RRM"/>
</dbReference>
<organism evidence="7 8">
    <name type="scientific">Electrophorus electricus</name>
    <name type="common">Electric eel</name>
    <name type="synonym">Gymnotus electricus</name>
    <dbReference type="NCBI Taxonomy" id="8005"/>
    <lineage>
        <taxon>Eukaryota</taxon>
        <taxon>Metazoa</taxon>
        <taxon>Chordata</taxon>
        <taxon>Craniata</taxon>
        <taxon>Vertebrata</taxon>
        <taxon>Euteleostomi</taxon>
        <taxon>Actinopterygii</taxon>
        <taxon>Neopterygii</taxon>
        <taxon>Teleostei</taxon>
        <taxon>Ostariophysi</taxon>
        <taxon>Gymnotiformes</taxon>
        <taxon>Gymnotoidei</taxon>
        <taxon>Gymnotidae</taxon>
        <taxon>Electrophorus</taxon>
    </lineage>
</organism>
<comment type="catalytic activity">
    <reaction evidence="1">
        <text>a 1,2-diacyl-sn-glycero-3-phospho-(1D-myo-inositol-4,5-bisphosphate) + H2O = a 1,2-diacyl-sn-glycero-3-phospho-(1D-myo-inositol 4-phosphate) + phosphate</text>
        <dbReference type="Rhea" id="RHEA:22764"/>
        <dbReference type="ChEBI" id="CHEBI:15377"/>
        <dbReference type="ChEBI" id="CHEBI:43474"/>
        <dbReference type="ChEBI" id="CHEBI:58178"/>
        <dbReference type="ChEBI" id="CHEBI:58456"/>
        <dbReference type="EC" id="3.1.3.36"/>
    </reaction>
</comment>
<evidence type="ECO:0000313" key="7">
    <source>
        <dbReference type="Ensembl" id="ENSEEEP00000030043.2"/>
    </source>
</evidence>
<dbReference type="InterPro" id="IPR012677">
    <property type="entry name" value="Nucleotide-bd_a/b_plait_sf"/>
</dbReference>
<evidence type="ECO:0000313" key="8">
    <source>
        <dbReference type="Proteomes" id="UP000314983"/>
    </source>
</evidence>
<dbReference type="Ensembl" id="ENSEEET00000030395.2">
    <property type="protein sequence ID" value="ENSEEEP00000030043.2"/>
    <property type="gene ID" value="ENSEEEG00000014293.2"/>
</dbReference>
<dbReference type="Pfam" id="PF08952">
    <property type="entry name" value="DUF1866"/>
    <property type="match status" value="2"/>
</dbReference>
<dbReference type="PANTHER" id="PTHR11200">
    <property type="entry name" value="INOSITOL 5-PHOSPHATASE"/>
    <property type="match status" value="1"/>
</dbReference>
<reference evidence="7" key="4">
    <citation type="submission" date="2025-08" db="UniProtKB">
        <authorList>
            <consortium name="Ensembl"/>
        </authorList>
    </citation>
    <scope>IDENTIFICATION</scope>
</reference>
<keyword evidence="8" id="KW-1185">Reference proteome</keyword>
<dbReference type="FunFam" id="3.60.10.10:FF:000003">
    <property type="entry name" value="Synaptojanin-1 isoform 1"/>
    <property type="match status" value="1"/>
</dbReference>
<evidence type="ECO:0000259" key="6">
    <source>
        <dbReference type="PROSITE" id="PS50275"/>
    </source>
</evidence>
<dbReference type="GO" id="GO:0004439">
    <property type="term" value="F:phosphatidylinositol-4,5-bisphosphate 5-phosphatase activity"/>
    <property type="evidence" value="ECO:0007669"/>
    <property type="project" value="UniProtKB-EC"/>
</dbReference>
<evidence type="ECO:0000256" key="1">
    <source>
        <dbReference type="ARBA" id="ARBA00001786"/>
    </source>
</evidence>
<reference evidence="7" key="5">
    <citation type="submission" date="2025-09" db="UniProtKB">
        <authorList>
            <consortium name="Ensembl"/>
        </authorList>
    </citation>
    <scope>IDENTIFICATION</scope>
</reference>
<reference evidence="8" key="2">
    <citation type="journal article" date="2017" name="Sci. Adv.">
        <title>A tail of two voltages: Proteomic comparison of the three electric organs of the electric eel.</title>
        <authorList>
            <person name="Traeger L.L."/>
            <person name="Sabat G."/>
            <person name="Barrett-Wilt G.A."/>
            <person name="Wells G.B."/>
            <person name="Sussman M.R."/>
        </authorList>
    </citation>
    <scope>NUCLEOTIDE SEQUENCE [LARGE SCALE GENOMIC DNA]</scope>
</reference>
<dbReference type="GO" id="GO:0046856">
    <property type="term" value="P:phosphatidylinositol dephosphorylation"/>
    <property type="evidence" value="ECO:0007669"/>
    <property type="project" value="InterPro"/>
</dbReference>
<dbReference type="Gene3D" id="3.60.10.10">
    <property type="entry name" value="Endonuclease/exonuclease/phosphatase"/>
    <property type="match status" value="1"/>
</dbReference>
<keyword evidence="5" id="KW-0378">Hydrolase</keyword>
<dbReference type="PANTHER" id="PTHR11200:SF257">
    <property type="entry name" value="PHOSPHOINOSITIDE 5-PHOSPHATASE"/>
    <property type="match status" value="1"/>
</dbReference>
<dbReference type="InterPro" id="IPR036691">
    <property type="entry name" value="Endo/exonu/phosph_ase_sf"/>
</dbReference>
<name>A0A4W4G0B1_ELEEL</name>
<proteinExistence type="inferred from homology"/>
<dbReference type="InterPro" id="IPR002013">
    <property type="entry name" value="SAC_dom"/>
</dbReference>
<dbReference type="InterPro" id="IPR000300">
    <property type="entry name" value="IPPc"/>
</dbReference>
<dbReference type="GO" id="GO:0048488">
    <property type="term" value="P:synaptic vesicle endocytosis"/>
    <property type="evidence" value="ECO:0007669"/>
    <property type="project" value="TreeGrafter"/>
</dbReference>
<sequence length="978" mass="110262">MAFSKGYRIYHKLDPPPYSVIVETRNRDECLMFESGAVAVLCKRTSICLPVAQIEIFLLFFLWPFPSLGDSMLHSLVVVTGCSSVGKVQDSEVFRVTATEFVSLKNDPTDEDRISEVRKVLNSGSFYFAWSSTGVSLDLSLNAHRRIREETSDNRFFWNQSLHLHLKHYGVNCDNWLLRLMCGGVEIRTIYAGHKQAKACVISRLSSERAGTRFNVRGTNDDGQVANFVETEQVIFLDNKVSSFIQIRGSIPLFWEQPGIQVGSHRVRLSRGFEANAPAFERHFVALKRLYGKQVIINLLGMKEGEHMLSKAFQSHLKASDHANTVKMVNFDYHQMVKGGKTDKLSSVLKPQVNKFLEECGFFYYSVDTGTLRLNCLDCLDRTNSVQAFFALEMLPQQLEAMSLTEKPQLVARFQEVFRTMWSLNGDSISKIYAGTGALDGKAKGAKLKDGARSVTRTIQNNFFDTSKQEAIDILRLGSTLNSDLADKARALLTTSTAPRVLLGMCQNHHKYTRPKKIRVCVGTWNVNGGKQFRSIAFRNQTLNDWLLDAPKNASLPEFQDSRAHPADIFAIGFEEMVELNAGNIVSASTTNQKLWAAELQKNISRDHKYVLLASEQLVGVCLFVFVRPQHAPFIRDVAVDTVKTGMGGATGNKGGVAIRMLFHTTSICFVCSHFAAGQSQVKERNDDYNEITRKLSFPMGRLLYSHDYVFWCGDFNYRISLPNEEVKELIRQQNWDSLIAGDQLVEQKNAGLIFKNFIEGKLDFAPTYKYDLFSDDYDTSEKCRTPAWTDRVLWRRRNSKPFPSTPFDNPGDLKYYGRAELKTSDHRPVVAIIDVDVLEVDPEVRHQVYKDVIALQGPPDGTILVSLGASGPSDYFDDALIDELLDKFASFDICLKSPDWIRSLEEEMSVERICGNIPMSGSSTLLAEDTDMGDEFDMEGACLMMALEFSWNTERGGMQKSGIWTVGASRFYRAPFK</sequence>
<dbReference type="Gene3D" id="3.30.70.330">
    <property type="match status" value="1"/>
</dbReference>
<dbReference type="SUPFAM" id="SSF56219">
    <property type="entry name" value="DNase I-like"/>
    <property type="match status" value="1"/>
</dbReference>
<dbReference type="Pfam" id="PF22669">
    <property type="entry name" value="Exo_endo_phos2"/>
    <property type="match status" value="1"/>
</dbReference>
<accession>A0A4W4G0B1</accession>
<dbReference type="GO" id="GO:0098793">
    <property type="term" value="C:presynapse"/>
    <property type="evidence" value="ECO:0007669"/>
    <property type="project" value="GOC"/>
</dbReference>
<feature type="domain" description="SAC" evidence="6">
    <location>
        <begin position="117"/>
        <end position="435"/>
    </location>
</feature>
<evidence type="ECO:0000256" key="5">
    <source>
        <dbReference type="ARBA" id="ARBA00022801"/>
    </source>
</evidence>
<dbReference type="GO" id="GO:0017124">
    <property type="term" value="F:SH3 domain binding"/>
    <property type="evidence" value="ECO:0007669"/>
    <property type="project" value="TreeGrafter"/>
</dbReference>
<reference evidence="7" key="3">
    <citation type="submission" date="2020-05" db="EMBL/GenBank/DDBJ databases">
        <title>Electrophorus electricus (electric eel) genome, fEleEle1, primary haplotype.</title>
        <authorList>
            <person name="Myers G."/>
            <person name="Meyer A."/>
            <person name="Fedrigo O."/>
            <person name="Formenti G."/>
            <person name="Rhie A."/>
            <person name="Tracey A."/>
            <person name="Sims Y."/>
            <person name="Jarvis E.D."/>
        </authorList>
    </citation>
    <scope>NUCLEOTIDE SEQUENCE [LARGE SCALE GENOMIC DNA]</scope>
</reference>
<comment type="similarity">
    <text evidence="3">In the central section; belongs to the inositol 1,4,5-trisphosphate 5-phosphatase family.</text>
</comment>
<evidence type="ECO:0000256" key="3">
    <source>
        <dbReference type="ARBA" id="ARBA00009678"/>
    </source>
</evidence>